<keyword evidence="2" id="KW-1185">Reference proteome</keyword>
<accession>A0A9P5TDL2</accession>
<evidence type="ECO:0000313" key="2">
    <source>
        <dbReference type="Proteomes" id="UP000759537"/>
    </source>
</evidence>
<sequence length="209" mass="23448">MIAGVCLTRTMHYVLGLGHDSCDLHPGAAVHERRQAKVIEHRGDPDENCDREKLKPQRTRMFAHPTAICSSLVRGGVVCSSKRRTITPSVRRLASDVREGGGWCAHNEGRDVWVMPLTTRVSHLRGVGRTAVREEASSAVIALRVALRSLWRQFILSRFEPQIELSSTKDSRSSLVSAAEDLLLANLCHVCNEVDVRGMGCRWREDRWQ</sequence>
<dbReference type="AlphaFoldDB" id="A0A9P5TDL2"/>
<proteinExistence type="predicted"/>
<reference evidence="1" key="2">
    <citation type="journal article" date="2020" name="Nat. Commun.">
        <title>Large-scale genome sequencing of mycorrhizal fungi provides insights into the early evolution of symbiotic traits.</title>
        <authorList>
            <person name="Miyauchi S."/>
            <person name="Kiss E."/>
            <person name="Kuo A."/>
            <person name="Drula E."/>
            <person name="Kohler A."/>
            <person name="Sanchez-Garcia M."/>
            <person name="Morin E."/>
            <person name="Andreopoulos B."/>
            <person name="Barry K.W."/>
            <person name="Bonito G."/>
            <person name="Buee M."/>
            <person name="Carver A."/>
            <person name="Chen C."/>
            <person name="Cichocki N."/>
            <person name="Clum A."/>
            <person name="Culley D."/>
            <person name="Crous P.W."/>
            <person name="Fauchery L."/>
            <person name="Girlanda M."/>
            <person name="Hayes R.D."/>
            <person name="Keri Z."/>
            <person name="LaButti K."/>
            <person name="Lipzen A."/>
            <person name="Lombard V."/>
            <person name="Magnuson J."/>
            <person name="Maillard F."/>
            <person name="Murat C."/>
            <person name="Nolan M."/>
            <person name="Ohm R.A."/>
            <person name="Pangilinan J."/>
            <person name="Pereira M.F."/>
            <person name="Perotto S."/>
            <person name="Peter M."/>
            <person name="Pfister S."/>
            <person name="Riley R."/>
            <person name="Sitrit Y."/>
            <person name="Stielow J.B."/>
            <person name="Szollosi G."/>
            <person name="Zifcakova L."/>
            <person name="Stursova M."/>
            <person name="Spatafora J.W."/>
            <person name="Tedersoo L."/>
            <person name="Vaario L.M."/>
            <person name="Yamada A."/>
            <person name="Yan M."/>
            <person name="Wang P."/>
            <person name="Xu J."/>
            <person name="Bruns T."/>
            <person name="Baldrian P."/>
            <person name="Vilgalys R."/>
            <person name="Dunand C."/>
            <person name="Henrissat B."/>
            <person name="Grigoriev I.V."/>
            <person name="Hibbett D."/>
            <person name="Nagy L.G."/>
            <person name="Martin F.M."/>
        </authorList>
    </citation>
    <scope>NUCLEOTIDE SEQUENCE</scope>
    <source>
        <strain evidence="1">Prilba</strain>
    </source>
</reference>
<gene>
    <name evidence="1" type="ORF">DFH94DRAFT_709764</name>
</gene>
<protein>
    <submittedName>
        <fullName evidence="1">Uncharacterized protein</fullName>
    </submittedName>
</protein>
<dbReference type="EMBL" id="WHVB01000002">
    <property type="protein sequence ID" value="KAF8486019.1"/>
    <property type="molecule type" value="Genomic_DNA"/>
</dbReference>
<reference evidence="1" key="1">
    <citation type="submission" date="2019-10" db="EMBL/GenBank/DDBJ databases">
        <authorList>
            <consortium name="DOE Joint Genome Institute"/>
            <person name="Kuo A."/>
            <person name="Miyauchi S."/>
            <person name="Kiss E."/>
            <person name="Drula E."/>
            <person name="Kohler A."/>
            <person name="Sanchez-Garcia M."/>
            <person name="Andreopoulos B."/>
            <person name="Barry K.W."/>
            <person name="Bonito G."/>
            <person name="Buee M."/>
            <person name="Carver A."/>
            <person name="Chen C."/>
            <person name="Cichocki N."/>
            <person name="Clum A."/>
            <person name="Culley D."/>
            <person name="Crous P.W."/>
            <person name="Fauchery L."/>
            <person name="Girlanda M."/>
            <person name="Hayes R."/>
            <person name="Keri Z."/>
            <person name="LaButti K."/>
            <person name="Lipzen A."/>
            <person name="Lombard V."/>
            <person name="Magnuson J."/>
            <person name="Maillard F."/>
            <person name="Morin E."/>
            <person name="Murat C."/>
            <person name="Nolan M."/>
            <person name="Ohm R."/>
            <person name="Pangilinan J."/>
            <person name="Pereira M."/>
            <person name="Perotto S."/>
            <person name="Peter M."/>
            <person name="Riley R."/>
            <person name="Sitrit Y."/>
            <person name="Stielow B."/>
            <person name="Szollosi G."/>
            <person name="Zifcakova L."/>
            <person name="Stursova M."/>
            <person name="Spatafora J.W."/>
            <person name="Tedersoo L."/>
            <person name="Vaario L.-M."/>
            <person name="Yamada A."/>
            <person name="Yan M."/>
            <person name="Wang P."/>
            <person name="Xu J."/>
            <person name="Bruns T."/>
            <person name="Baldrian P."/>
            <person name="Vilgalys R."/>
            <person name="Henrissat B."/>
            <person name="Grigoriev I.V."/>
            <person name="Hibbett D."/>
            <person name="Nagy L.G."/>
            <person name="Martin F.M."/>
        </authorList>
    </citation>
    <scope>NUCLEOTIDE SEQUENCE</scope>
    <source>
        <strain evidence="1">Prilba</strain>
    </source>
</reference>
<dbReference type="Proteomes" id="UP000759537">
    <property type="component" value="Unassembled WGS sequence"/>
</dbReference>
<organism evidence="1 2">
    <name type="scientific">Russula ochroleuca</name>
    <dbReference type="NCBI Taxonomy" id="152965"/>
    <lineage>
        <taxon>Eukaryota</taxon>
        <taxon>Fungi</taxon>
        <taxon>Dikarya</taxon>
        <taxon>Basidiomycota</taxon>
        <taxon>Agaricomycotina</taxon>
        <taxon>Agaricomycetes</taxon>
        <taxon>Russulales</taxon>
        <taxon>Russulaceae</taxon>
        <taxon>Russula</taxon>
    </lineage>
</organism>
<evidence type="ECO:0000313" key="1">
    <source>
        <dbReference type="EMBL" id="KAF8486019.1"/>
    </source>
</evidence>
<comment type="caution">
    <text evidence="1">The sequence shown here is derived from an EMBL/GenBank/DDBJ whole genome shotgun (WGS) entry which is preliminary data.</text>
</comment>
<name>A0A9P5TDL2_9AGAM</name>